<dbReference type="GO" id="GO:0046872">
    <property type="term" value="F:metal ion binding"/>
    <property type="evidence" value="ECO:0007669"/>
    <property type="project" value="UniProtKB-KW"/>
</dbReference>
<keyword evidence="5" id="KW-0411">Iron-sulfur</keyword>
<evidence type="ECO:0000313" key="8">
    <source>
        <dbReference type="Proteomes" id="UP000318437"/>
    </source>
</evidence>
<evidence type="ECO:0000256" key="3">
    <source>
        <dbReference type="ARBA" id="ARBA00022723"/>
    </source>
</evidence>
<protein>
    <submittedName>
        <fullName evidence="7">Oxygen-independent coproporphyrinogen-III oxidase</fullName>
        <ecNumber evidence="7">1.3.98.3</ecNumber>
    </submittedName>
</protein>
<sequence>MTTETTKTEVGSYFVSNYPPFSQWSADQLDEVRSAMQSPPADAPLGLYLHIPFCRKRCKFCYFKVFIDKNSSEVERYVSALSQEIELVSKLPVMGNRPFRFVYFGGGTPSFLSGKQLTRLVDRLRANINWDHAEEVTFECEPGTLSEPKVHTLRELGVTRLSLGVEHFDDEILRDNGRAHESMEIDRAWPWIQAAGFSNTNIDLIAGMVGDTDEKWQTTVKRAIDLDPDSVTIYQMELPFNTVYSQDILGNQIDTPVADWPTKRRWVDYAFDQFHAAGFSPSSAYTMVKNPTAVNFSYRDNLWRGSDLLATGIASFGHVSGVHYQNLPEWEDYCGTLEGGQLPLGRALQITPHQALVREMILQLKRGYLDADYFQKKFGCDILTQWGDVWQEHQDAGYLMLSDRRVELTRTGLLRVDALLPAFFEPQFQDVRYT</sequence>
<keyword evidence="4" id="KW-0408">Iron</keyword>
<keyword evidence="2" id="KW-0949">S-adenosyl-L-methionine</keyword>
<dbReference type="InterPro" id="IPR006638">
    <property type="entry name" value="Elp3/MiaA/NifB-like_rSAM"/>
</dbReference>
<dbReference type="InterPro" id="IPR013785">
    <property type="entry name" value="Aldolase_TIM"/>
</dbReference>
<dbReference type="PANTHER" id="PTHR13932:SF5">
    <property type="entry name" value="RADICAL S-ADENOSYL METHIONINE DOMAIN-CONTAINING PROTEIN 1, MITOCHONDRIAL"/>
    <property type="match status" value="1"/>
</dbReference>
<dbReference type="GO" id="GO:0006779">
    <property type="term" value="P:porphyrin-containing compound biosynthetic process"/>
    <property type="evidence" value="ECO:0007669"/>
    <property type="project" value="TreeGrafter"/>
</dbReference>
<dbReference type="InterPro" id="IPR058240">
    <property type="entry name" value="rSAM_sf"/>
</dbReference>
<dbReference type="RefSeq" id="WP_146452099.1">
    <property type="nucleotide sequence ID" value="NZ_SJPS01000006.1"/>
</dbReference>
<dbReference type="PROSITE" id="PS51918">
    <property type="entry name" value="RADICAL_SAM"/>
    <property type="match status" value="1"/>
</dbReference>
<dbReference type="PANTHER" id="PTHR13932">
    <property type="entry name" value="COPROPORPHYRINIGEN III OXIDASE"/>
    <property type="match status" value="1"/>
</dbReference>
<comment type="cofactor">
    <cofactor evidence="1">
        <name>[4Fe-4S] cluster</name>
        <dbReference type="ChEBI" id="CHEBI:49883"/>
    </cofactor>
</comment>
<name>A0A5C6CL95_9BACT</name>
<keyword evidence="7" id="KW-0560">Oxidoreductase</keyword>
<keyword evidence="3" id="KW-0479">Metal-binding</keyword>
<reference evidence="7 8" key="1">
    <citation type="submission" date="2019-02" db="EMBL/GenBank/DDBJ databases">
        <title>Deep-cultivation of Planctomycetes and their phenomic and genomic characterization uncovers novel biology.</title>
        <authorList>
            <person name="Wiegand S."/>
            <person name="Jogler M."/>
            <person name="Boedeker C."/>
            <person name="Pinto D."/>
            <person name="Vollmers J."/>
            <person name="Rivas-Marin E."/>
            <person name="Kohn T."/>
            <person name="Peeters S.H."/>
            <person name="Heuer A."/>
            <person name="Rast P."/>
            <person name="Oberbeckmann S."/>
            <person name="Bunk B."/>
            <person name="Jeske O."/>
            <person name="Meyerdierks A."/>
            <person name="Storesund J.E."/>
            <person name="Kallscheuer N."/>
            <person name="Luecker S."/>
            <person name="Lage O.M."/>
            <person name="Pohl T."/>
            <person name="Merkel B.J."/>
            <person name="Hornburger P."/>
            <person name="Mueller R.-W."/>
            <person name="Bruemmer F."/>
            <person name="Labrenz M."/>
            <person name="Spormann A.M."/>
            <person name="Op Den Camp H."/>
            <person name="Overmann J."/>
            <person name="Amann R."/>
            <person name="Jetten M.S.M."/>
            <person name="Mascher T."/>
            <person name="Medema M.H."/>
            <person name="Devos D.P."/>
            <person name="Kaster A.-K."/>
            <person name="Ovreas L."/>
            <person name="Rohde M."/>
            <person name="Galperin M.Y."/>
            <person name="Jogler C."/>
        </authorList>
    </citation>
    <scope>NUCLEOTIDE SEQUENCE [LARGE SCALE GENOMIC DNA]</scope>
    <source>
        <strain evidence="7 8">Pla144</strain>
    </source>
</reference>
<accession>A0A5C6CL95</accession>
<organism evidence="7 8">
    <name type="scientific">Bythopirellula polymerisocia</name>
    <dbReference type="NCBI Taxonomy" id="2528003"/>
    <lineage>
        <taxon>Bacteria</taxon>
        <taxon>Pseudomonadati</taxon>
        <taxon>Planctomycetota</taxon>
        <taxon>Planctomycetia</taxon>
        <taxon>Pirellulales</taxon>
        <taxon>Lacipirellulaceae</taxon>
        <taxon>Bythopirellula</taxon>
    </lineage>
</organism>
<dbReference type="CDD" id="cd01335">
    <property type="entry name" value="Radical_SAM"/>
    <property type="match status" value="1"/>
</dbReference>
<dbReference type="SFLD" id="SFLDG01065">
    <property type="entry name" value="anaerobic_coproporphyrinogen-I"/>
    <property type="match status" value="1"/>
</dbReference>
<evidence type="ECO:0000256" key="2">
    <source>
        <dbReference type="ARBA" id="ARBA00022691"/>
    </source>
</evidence>
<dbReference type="InterPro" id="IPR034505">
    <property type="entry name" value="Coproporphyrinogen-III_oxidase"/>
</dbReference>
<dbReference type="EC" id="1.3.98.3" evidence="7"/>
<feature type="domain" description="Radical SAM core" evidence="6">
    <location>
        <begin position="39"/>
        <end position="280"/>
    </location>
</feature>
<dbReference type="Gene3D" id="3.20.20.70">
    <property type="entry name" value="Aldolase class I"/>
    <property type="match status" value="1"/>
</dbReference>
<evidence type="ECO:0000256" key="5">
    <source>
        <dbReference type="ARBA" id="ARBA00023014"/>
    </source>
</evidence>
<evidence type="ECO:0000313" key="7">
    <source>
        <dbReference type="EMBL" id="TWU23599.1"/>
    </source>
</evidence>
<dbReference type="SFLD" id="SFLDS00029">
    <property type="entry name" value="Radical_SAM"/>
    <property type="match status" value="1"/>
</dbReference>
<evidence type="ECO:0000256" key="4">
    <source>
        <dbReference type="ARBA" id="ARBA00023004"/>
    </source>
</evidence>
<keyword evidence="8" id="KW-1185">Reference proteome</keyword>
<dbReference type="InterPro" id="IPR007197">
    <property type="entry name" value="rSAM"/>
</dbReference>
<proteinExistence type="predicted"/>
<evidence type="ECO:0000259" key="6">
    <source>
        <dbReference type="PROSITE" id="PS51918"/>
    </source>
</evidence>
<dbReference type="GO" id="GO:0051539">
    <property type="term" value="F:4 iron, 4 sulfur cluster binding"/>
    <property type="evidence" value="ECO:0007669"/>
    <property type="project" value="TreeGrafter"/>
</dbReference>
<dbReference type="GO" id="GO:0005737">
    <property type="term" value="C:cytoplasm"/>
    <property type="evidence" value="ECO:0007669"/>
    <property type="project" value="TreeGrafter"/>
</dbReference>
<dbReference type="Pfam" id="PF04055">
    <property type="entry name" value="Radical_SAM"/>
    <property type="match status" value="1"/>
</dbReference>
<dbReference type="AlphaFoldDB" id="A0A5C6CL95"/>
<dbReference type="EMBL" id="SJPS01000006">
    <property type="protein sequence ID" value="TWU23599.1"/>
    <property type="molecule type" value="Genomic_DNA"/>
</dbReference>
<dbReference type="SUPFAM" id="SSF102114">
    <property type="entry name" value="Radical SAM enzymes"/>
    <property type="match status" value="1"/>
</dbReference>
<evidence type="ECO:0000256" key="1">
    <source>
        <dbReference type="ARBA" id="ARBA00001966"/>
    </source>
</evidence>
<dbReference type="Proteomes" id="UP000318437">
    <property type="component" value="Unassembled WGS sequence"/>
</dbReference>
<dbReference type="GO" id="GO:0051989">
    <property type="term" value="F:coproporphyrinogen dehydrogenase activity"/>
    <property type="evidence" value="ECO:0007669"/>
    <property type="project" value="UniProtKB-EC"/>
</dbReference>
<dbReference type="OrthoDB" id="9808022at2"/>
<comment type="caution">
    <text evidence="7">The sequence shown here is derived from an EMBL/GenBank/DDBJ whole genome shotgun (WGS) entry which is preliminary data.</text>
</comment>
<dbReference type="SMART" id="SM00729">
    <property type="entry name" value="Elp3"/>
    <property type="match status" value="1"/>
</dbReference>
<gene>
    <name evidence="7" type="primary">hemN_1</name>
    <name evidence="7" type="ORF">Pla144_37740</name>
</gene>